<evidence type="ECO:0000313" key="7">
    <source>
        <dbReference type="EMBL" id="HBU51065.1"/>
    </source>
</evidence>
<evidence type="ECO:0000313" key="8">
    <source>
        <dbReference type="Proteomes" id="UP000056090"/>
    </source>
</evidence>
<dbReference type="Gene3D" id="3.40.1190.20">
    <property type="match status" value="1"/>
</dbReference>
<dbReference type="EMBL" id="DNAN01000128">
    <property type="protein sequence ID" value="HAW74838.1"/>
    <property type="molecule type" value="Genomic_DNA"/>
</dbReference>
<dbReference type="KEGG" id="aal:EP13_15780"/>
<dbReference type="GO" id="GO:0006974">
    <property type="term" value="P:DNA damage response"/>
    <property type="evidence" value="ECO:0007669"/>
    <property type="project" value="TreeGrafter"/>
</dbReference>
<dbReference type="GO" id="GO:0008673">
    <property type="term" value="F:2-dehydro-3-deoxygluconokinase activity"/>
    <property type="evidence" value="ECO:0007669"/>
    <property type="project" value="TreeGrafter"/>
</dbReference>
<keyword evidence="3 5" id="KW-0418">Kinase</keyword>
<dbReference type="GO" id="GO:0005829">
    <property type="term" value="C:cytosol"/>
    <property type="evidence" value="ECO:0007669"/>
    <property type="project" value="TreeGrafter"/>
</dbReference>
<gene>
    <name evidence="6" type="ORF">DCW74_03780</name>
    <name evidence="7" type="ORF">DEB45_07380</name>
    <name evidence="5" type="ORF">EP13_15780</name>
</gene>
<evidence type="ECO:0000256" key="1">
    <source>
        <dbReference type="ARBA" id="ARBA00010688"/>
    </source>
</evidence>
<dbReference type="RefSeq" id="WP_044059061.1">
    <property type="nucleotide sequence ID" value="NZ_CALBIY010000038.1"/>
</dbReference>
<keyword evidence="2" id="KW-0808">Transferase</keyword>
<dbReference type="GeneID" id="78256346"/>
<evidence type="ECO:0000313" key="6">
    <source>
        <dbReference type="EMBL" id="HAW74838.1"/>
    </source>
</evidence>
<dbReference type="STRING" id="589873.EP12_16375"/>
<dbReference type="AlphaFoldDB" id="A0A075NZF1"/>
<evidence type="ECO:0000313" key="9">
    <source>
        <dbReference type="Proteomes" id="UP000263517"/>
    </source>
</evidence>
<dbReference type="EMBL" id="CP008849">
    <property type="protein sequence ID" value="AIG00025.1"/>
    <property type="molecule type" value="Genomic_DNA"/>
</dbReference>
<dbReference type="CDD" id="cd01166">
    <property type="entry name" value="KdgK"/>
    <property type="match status" value="1"/>
</dbReference>
<reference evidence="9 10" key="2">
    <citation type="journal article" date="2018" name="Nat. Biotechnol.">
        <title>A standardized bacterial taxonomy based on genome phylogeny substantially revises the tree of life.</title>
        <authorList>
            <person name="Parks D.H."/>
            <person name="Chuvochina M."/>
            <person name="Waite D.W."/>
            <person name="Rinke C."/>
            <person name="Skarshewski A."/>
            <person name="Chaumeil P.A."/>
            <person name="Hugenholtz P."/>
        </authorList>
    </citation>
    <scope>NUCLEOTIDE SEQUENCE [LARGE SCALE GENOMIC DNA]</scope>
    <source>
        <strain evidence="7">UBA11621</strain>
        <strain evidence="6">UBA11978</strain>
    </source>
</reference>
<dbReference type="InterPro" id="IPR011611">
    <property type="entry name" value="PfkB_dom"/>
</dbReference>
<dbReference type="PANTHER" id="PTHR43085:SF15">
    <property type="entry name" value="2-DEHYDRO-3-DEOXYGLUCONOKINASE"/>
    <property type="match status" value="1"/>
</dbReference>
<dbReference type="SUPFAM" id="SSF53613">
    <property type="entry name" value="Ribokinase-like"/>
    <property type="match status" value="1"/>
</dbReference>
<organism evidence="5 8">
    <name type="scientific">Alteromonas australica</name>
    <dbReference type="NCBI Taxonomy" id="589873"/>
    <lineage>
        <taxon>Bacteria</taxon>
        <taxon>Pseudomonadati</taxon>
        <taxon>Pseudomonadota</taxon>
        <taxon>Gammaproteobacteria</taxon>
        <taxon>Alteromonadales</taxon>
        <taxon>Alteromonadaceae</taxon>
        <taxon>Alteromonas/Salinimonas group</taxon>
        <taxon>Alteromonas</taxon>
    </lineage>
</organism>
<name>A0A075NZF1_9ALTE</name>
<protein>
    <submittedName>
        <fullName evidence="5">Ketodeoxygluconokinase</fullName>
    </submittedName>
    <submittedName>
        <fullName evidence="6">Sugar kinase</fullName>
    </submittedName>
</protein>
<evidence type="ECO:0000313" key="10">
    <source>
        <dbReference type="Proteomes" id="UP000264779"/>
    </source>
</evidence>
<dbReference type="Proteomes" id="UP000263517">
    <property type="component" value="Unassembled WGS sequence"/>
</dbReference>
<dbReference type="eggNOG" id="COG0524">
    <property type="taxonomic scope" value="Bacteria"/>
</dbReference>
<dbReference type="EMBL" id="DONK01000109">
    <property type="protein sequence ID" value="HBU51065.1"/>
    <property type="molecule type" value="Genomic_DNA"/>
</dbReference>
<dbReference type="PANTHER" id="PTHR43085">
    <property type="entry name" value="HEXOKINASE FAMILY MEMBER"/>
    <property type="match status" value="1"/>
</dbReference>
<feature type="domain" description="Carbohydrate kinase PfkB" evidence="4">
    <location>
        <begin position="12"/>
        <end position="293"/>
    </location>
</feature>
<dbReference type="GO" id="GO:0019698">
    <property type="term" value="P:D-galacturonate catabolic process"/>
    <property type="evidence" value="ECO:0007669"/>
    <property type="project" value="TreeGrafter"/>
</dbReference>
<dbReference type="GO" id="GO:0042840">
    <property type="term" value="P:D-glucuronate catabolic process"/>
    <property type="evidence" value="ECO:0007669"/>
    <property type="project" value="TreeGrafter"/>
</dbReference>
<keyword evidence="8" id="KW-1185">Reference proteome</keyword>
<dbReference type="Pfam" id="PF00294">
    <property type="entry name" value="PfkB"/>
    <property type="match status" value="1"/>
</dbReference>
<dbReference type="Proteomes" id="UP000264779">
    <property type="component" value="Unassembled WGS sequence"/>
</dbReference>
<comment type="similarity">
    <text evidence="1">Belongs to the carbohydrate kinase PfkB family.</text>
</comment>
<dbReference type="InterPro" id="IPR050306">
    <property type="entry name" value="PfkB_Carbo_kinase"/>
</dbReference>
<evidence type="ECO:0000256" key="2">
    <source>
        <dbReference type="ARBA" id="ARBA00022679"/>
    </source>
</evidence>
<evidence type="ECO:0000256" key="3">
    <source>
        <dbReference type="ARBA" id="ARBA00022777"/>
    </source>
</evidence>
<dbReference type="InterPro" id="IPR029056">
    <property type="entry name" value="Ribokinase-like"/>
</dbReference>
<proteinExistence type="inferred from homology"/>
<accession>A0A075NZF1</accession>
<evidence type="ECO:0000259" key="4">
    <source>
        <dbReference type="Pfam" id="PF00294"/>
    </source>
</evidence>
<dbReference type="Proteomes" id="UP000056090">
    <property type="component" value="Chromosome"/>
</dbReference>
<sequence>MRVGFIGECMAELKELDGQLSEGFAGDTYNSAVYLKRTFNQHETFYISAVGSDPLSDQMVAGVEEENISTRFLKRDTEKHIGLYRIYTDDEGERSFIYWRSDSAAKRMMSMFDATDIASMTALDMVLFSGIALAILNEDDLAQYWMLLSKLKASGTKLVFDMNHRPSLWRDNEAAKALYAKAFELADVVLPGLEDFNFLYGFETIDEVISYLEQFTFDEIIIKNGSDPVTVIAEGNRMTIPLTPATKVVDTTSAGDAFNGVYLGARLAGVEIEDAVQKASKCAAFVIQHRGAIVEAGTYQDFVQNLA</sequence>
<evidence type="ECO:0000313" key="5">
    <source>
        <dbReference type="EMBL" id="AIG00025.1"/>
    </source>
</evidence>
<reference evidence="5 8" key="1">
    <citation type="submission" date="2014-06" db="EMBL/GenBank/DDBJ databases">
        <title>Genomes of Alteromonas australica, a world apart.</title>
        <authorList>
            <person name="Gonzaga A."/>
            <person name="Lopez-Perez M."/>
            <person name="Rodriguez-Valera F."/>
        </authorList>
    </citation>
    <scope>NUCLEOTIDE SEQUENCE [LARGE SCALE GENOMIC DNA]</scope>
    <source>
        <strain evidence="5 8">H 17</strain>
    </source>
</reference>